<evidence type="ECO:0000313" key="1">
    <source>
        <dbReference type="EMBL" id="MBE1554371.1"/>
    </source>
</evidence>
<accession>A0A927R2V6</accession>
<gene>
    <name evidence="1" type="ORF">H4683_001446</name>
</gene>
<dbReference type="RefSeq" id="WP_192598145.1">
    <property type="nucleotide sequence ID" value="NZ_JADBEL010000005.1"/>
</dbReference>
<comment type="caution">
    <text evidence="1">The sequence shown here is derived from an EMBL/GenBank/DDBJ whole genome shotgun (WGS) entry which is preliminary data.</text>
</comment>
<dbReference type="AlphaFoldDB" id="A0A927R2V6"/>
<dbReference type="Proteomes" id="UP000658225">
    <property type="component" value="Unassembled WGS sequence"/>
</dbReference>
<name>A0A927R2V6_9BACL</name>
<reference evidence="1" key="1">
    <citation type="submission" date="2020-10" db="EMBL/GenBank/DDBJ databases">
        <title>Genomic Encyclopedia of Type Strains, Phase IV (KMG-IV): sequencing the most valuable type-strain genomes for metagenomic binning, comparative biology and taxonomic classification.</title>
        <authorList>
            <person name="Goeker M."/>
        </authorList>
    </citation>
    <scope>NUCLEOTIDE SEQUENCE</scope>
    <source>
        <strain evidence="1">DSM 13886</strain>
    </source>
</reference>
<evidence type="ECO:0000313" key="2">
    <source>
        <dbReference type="Proteomes" id="UP000658225"/>
    </source>
</evidence>
<dbReference type="EMBL" id="JADBEL010000005">
    <property type="protein sequence ID" value="MBE1554371.1"/>
    <property type="molecule type" value="Genomic_DNA"/>
</dbReference>
<sequence length="69" mass="7867">MTKGYLYWKIAFCVVGLNGLLNTANKLKETGAAKVEILLPYFEYNDFYSKYNIFTIISLNYSQASLKVA</sequence>
<proteinExistence type="predicted"/>
<keyword evidence="2" id="KW-1185">Reference proteome</keyword>
<protein>
    <submittedName>
        <fullName evidence="1">Uncharacterized protein</fullName>
    </submittedName>
</protein>
<organism evidence="1 2">
    <name type="scientific">Sporosarcina limicola</name>
    <dbReference type="NCBI Taxonomy" id="34101"/>
    <lineage>
        <taxon>Bacteria</taxon>
        <taxon>Bacillati</taxon>
        <taxon>Bacillota</taxon>
        <taxon>Bacilli</taxon>
        <taxon>Bacillales</taxon>
        <taxon>Caryophanaceae</taxon>
        <taxon>Sporosarcina</taxon>
    </lineage>
</organism>